<evidence type="ECO:0000313" key="2">
    <source>
        <dbReference type="EMBL" id="BDR55609.1"/>
    </source>
</evidence>
<organism evidence="2 3">
    <name type="scientific">Xylocopilactobacillus apis</name>
    <dbReference type="NCBI Taxonomy" id="2932183"/>
    <lineage>
        <taxon>Bacteria</taxon>
        <taxon>Bacillati</taxon>
        <taxon>Bacillota</taxon>
        <taxon>Bacilli</taxon>
        <taxon>Lactobacillales</taxon>
        <taxon>Lactobacillaceae</taxon>
        <taxon>Xylocopilactobacillus</taxon>
    </lineage>
</organism>
<accession>A0AAU9DJL8</accession>
<dbReference type="PROSITE" id="PS00211">
    <property type="entry name" value="ABC_TRANSPORTER_1"/>
    <property type="match status" value="1"/>
</dbReference>
<dbReference type="InterPro" id="IPR017871">
    <property type="entry name" value="ABC_transporter-like_CS"/>
</dbReference>
<dbReference type="InterPro" id="IPR003439">
    <property type="entry name" value="ABC_transporter-like_ATP-bd"/>
</dbReference>
<feature type="domain" description="ABC transporter" evidence="1">
    <location>
        <begin position="2"/>
        <end position="121"/>
    </location>
</feature>
<dbReference type="InterPro" id="IPR027417">
    <property type="entry name" value="P-loop_NTPase"/>
</dbReference>
<gene>
    <name evidence="2" type="primary">ABC-NBD_1</name>
    <name evidence="2" type="ORF">KIMC2_01710</name>
</gene>
<reference evidence="2 3" key="1">
    <citation type="journal article" date="2023" name="Microbiol. Spectr.">
        <title>Symbiosis of Carpenter Bees with Uncharacterized Lactic Acid Bacteria Showing NAD Auxotrophy.</title>
        <authorList>
            <person name="Kawasaki S."/>
            <person name="Ozawa K."/>
            <person name="Mori T."/>
            <person name="Yamamoto A."/>
            <person name="Ito M."/>
            <person name="Ohkuma M."/>
            <person name="Sakamoto M."/>
            <person name="Matsutani M."/>
        </authorList>
    </citation>
    <scope>NUCLEOTIDE SEQUENCE [LARGE SCALE GENOMIC DNA]</scope>
    <source>
        <strain evidence="2 3">KimC2</strain>
    </source>
</reference>
<proteinExistence type="predicted"/>
<keyword evidence="2" id="KW-0547">Nucleotide-binding</keyword>
<dbReference type="GO" id="GO:0005524">
    <property type="term" value="F:ATP binding"/>
    <property type="evidence" value="ECO:0007669"/>
    <property type="project" value="UniProtKB-KW"/>
</dbReference>
<dbReference type="GO" id="GO:0016887">
    <property type="term" value="F:ATP hydrolysis activity"/>
    <property type="evidence" value="ECO:0007669"/>
    <property type="project" value="InterPro"/>
</dbReference>
<keyword evidence="2" id="KW-0067">ATP-binding</keyword>
<evidence type="ECO:0000259" key="1">
    <source>
        <dbReference type="Pfam" id="PF00005"/>
    </source>
</evidence>
<dbReference type="KEGG" id="xak:KIMC2_01710"/>
<sequence length="172" mass="19471">MNIIDKLEKFNSGTVIYNEQPLNKIKAQQFFRDDLGYLFQNFGLLESNTIAENLDLGLIGRKLKKEDKISLEEKALEKVGLEYLDLKQKIFALSGGEAQRVAIAKVILKDPPLILADEPTAALDPQTSEEIMSIILSLRNQKRIIILATHNPLIWNQANEVIDIRDISNVEK</sequence>
<keyword evidence="3" id="KW-1185">Reference proteome</keyword>
<dbReference type="PANTHER" id="PTHR42798">
    <property type="entry name" value="LIPOPROTEIN-RELEASING SYSTEM ATP-BINDING PROTEIN LOLD"/>
    <property type="match status" value="1"/>
</dbReference>
<evidence type="ECO:0000313" key="3">
    <source>
        <dbReference type="Proteomes" id="UP001321804"/>
    </source>
</evidence>
<dbReference type="EMBL" id="AP026801">
    <property type="protein sequence ID" value="BDR55609.1"/>
    <property type="molecule type" value="Genomic_DNA"/>
</dbReference>
<dbReference type="Proteomes" id="UP001321804">
    <property type="component" value="Chromosome"/>
</dbReference>
<dbReference type="SUPFAM" id="SSF52540">
    <property type="entry name" value="P-loop containing nucleoside triphosphate hydrolases"/>
    <property type="match status" value="1"/>
</dbReference>
<name>A0AAU9DJL8_9LACO</name>
<dbReference type="AlphaFoldDB" id="A0AAU9DJL8"/>
<dbReference type="Gene3D" id="3.40.50.300">
    <property type="entry name" value="P-loop containing nucleotide triphosphate hydrolases"/>
    <property type="match status" value="1"/>
</dbReference>
<dbReference type="Pfam" id="PF00005">
    <property type="entry name" value="ABC_tran"/>
    <property type="match status" value="1"/>
</dbReference>
<dbReference type="PANTHER" id="PTHR42798:SF4">
    <property type="entry name" value="ABC TRANSPORTER DOMAIN-CONTAINING PROTEIN"/>
    <property type="match status" value="1"/>
</dbReference>
<protein>
    <submittedName>
        <fullName evidence="2">ABC transporter ATP-binding protein</fullName>
    </submittedName>
</protein>